<accession>A0A8H6TCX5</accession>
<dbReference type="GeneID" id="59339770"/>
<dbReference type="EMBL" id="JACAZF010000001">
    <property type="protein sequence ID" value="KAF7315141.1"/>
    <property type="molecule type" value="Genomic_DNA"/>
</dbReference>
<name>A0A8H6TCX5_9AGAR</name>
<protein>
    <submittedName>
        <fullName evidence="1">Uncharacterized protein</fullName>
    </submittedName>
</protein>
<evidence type="ECO:0000313" key="2">
    <source>
        <dbReference type="Proteomes" id="UP000636479"/>
    </source>
</evidence>
<dbReference type="RefSeq" id="XP_037225164.1">
    <property type="nucleotide sequence ID" value="XM_037357254.1"/>
</dbReference>
<comment type="caution">
    <text evidence="1">The sequence shown here is derived from an EMBL/GenBank/DDBJ whole genome shotgun (WGS) entry which is preliminary data.</text>
</comment>
<organism evidence="1 2">
    <name type="scientific">Mycena indigotica</name>
    <dbReference type="NCBI Taxonomy" id="2126181"/>
    <lineage>
        <taxon>Eukaryota</taxon>
        <taxon>Fungi</taxon>
        <taxon>Dikarya</taxon>
        <taxon>Basidiomycota</taxon>
        <taxon>Agaricomycotina</taxon>
        <taxon>Agaricomycetes</taxon>
        <taxon>Agaricomycetidae</taxon>
        <taxon>Agaricales</taxon>
        <taxon>Marasmiineae</taxon>
        <taxon>Mycenaceae</taxon>
        <taxon>Mycena</taxon>
    </lineage>
</organism>
<dbReference type="AlphaFoldDB" id="A0A8H6TCX5"/>
<proteinExistence type="predicted"/>
<reference evidence="1" key="1">
    <citation type="submission" date="2020-05" db="EMBL/GenBank/DDBJ databases">
        <title>Mycena genomes resolve the evolution of fungal bioluminescence.</title>
        <authorList>
            <person name="Tsai I.J."/>
        </authorList>
    </citation>
    <scope>NUCLEOTIDE SEQUENCE</scope>
    <source>
        <strain evidence="1">171206Taipei</strain>
    </source>
</reference>
<dbReference type="Proteomes" id="UP000636479">
    <property type="component" value="Unassembled WGS sequence"/>
</dbReference>
<keyword evidence="2" id="KW-1185">Reference proteome</keyword>
<evidence type="ECO:0000313" key="1">
    <source>
        <dbReference type="EMBL" id="KAF7315141.1"/>
    </source>
</evidence>
<sequence>MSFVSSPVAPLSAPASRGALAAAAPASWPVPCVTITVTPATPGGEQTAAQILAGVLVAEPHLLYPPGRLCRSQAVAVAPLVTPAQPLPKTLPLPKALPLPTRPRLRRTSASRTVRRLAAPPPMVRGVGVVGRPQFVPVPARPALRRATPYQTTQRR</sequence>
<gene>
    <name evidence="1" type="ORF">MIND_00028500</name>
</gene>